<dbReference type="EMBL" id="KN840449">
    <property type="protein sequence ID" value="KIP11039.1"/>
    <property type="molecule type" value="Genomic_DNA"/>
</dbReference>
<evidence type="ECO:0000313" key="3">
    <source>
        <dbReference type="Proteomes" id="UP000053257"/>
    </source>
</evidence>
<feature type="chain" id="PRO_5012249419" description="Secreted protein" evidence="1">
    <location>
        <begin position="16"/>
        <end position="124"/>
    </location>
</feature>
<evidence type="ECO:0000313" key="2">
    <source>
        <dbReference type="EMBL" id="KIP11039.1"/>
    </source>
</evidence>
<sequence length="124" mass="14308">MKLVVASVLAKYLRALVRLSGYLLACGSEEDVGRVCCTRLAHSRCITIPVYGRVSGERGNGIAQHGYITDIWCKTMRSVRAFMQSQVKRRCNRNLQHETYRYNLRTAWRSMSKRHNQDIGEKQE</sequence>
<name>A0A0C3NZY3_PHLG1</name>
<accession>A0A0C3NZY3</accession>
<protein>
    <recommendedName>
        <fullName evidence="4">Secreted protein</fullName>
    </recommendedName>
</protein>
<gene>
    <name evidence="2" type="ORF">PHLGIDRAFT_173592</name>
</gene>
<keyword evidence="3" id="KW-1185">Reference proteome</keyword>
<proteinExistence type="predicted"/>
<evidence type="ECO:0008006" key="4">
    <source>
        <dbReference type="Google" id="ProtNLM"/>
    </source>
</evidence>
<keyword evidence="1" id="KW-0732">Signal</keyword>
<dbReference type="Proteomes" id="UP000053257">
    <property type="component" value="Unassembled WGS sequence"/>
</dbReference>
<dbReference type="AlphaFoldDB" id="A0A0C3NZY3"/>
<evidence type="ECO:0000256" key="1">
    <source>
        <dbReference type="SAM" id="SignalP"/>
    </source>
</evidence>
<reference evidence="2 3" key="1">
    <citation type="journal article" date="2014" name="PLoS Genet.">
        <title>Analysis of the Phlebiopsis gigantea genome, transcriptome and secretome provides insight into its pioneer colonization strategies of wood.</title>
        <authorList>
            <person name="Hori C."/>
            <person name="Ishida T."/>
            <person name="Igarashi K."/>
            <person name="Samejima M."/>
            <person name="Suzuki H."/>
            <person name="Master E."/>
            <person name="Ferreira P."/>
            <person name="Ruiz-Duenas F.J."/>
            <person name="Held B."/>
            <person name="Canessa P."/>
            <person name="Larrondo L.F."/>
            <person name="Schmoll M."/>
            <person name="Druzhinina I.S."/>
            <person name="Kubicek C.P."/>
            <person name="Gaskell J.A."/>
            <person name="Kersten P."/>
            <person name="St John F."/>
            <person name="Glasner J."/>
            <person name="Sabat G."/>
            <person name="Splinter BonDurant S."/>
            <person name="Syed K."/>
            <person name="Yadav J."/>
            <person name="Mgbeahuruike A.C."/>
            <person name="Kovalchuk A."/>
            <person name="Asiegbu F.O."/>
            <person name="Lackner G."/>
            <person name="Hoffmeister D."/>
            <person name="Rencoret J."/>
            <person name="Gutierrez A."/>
            <person name="Sun H."/>
            <person name="Lindquist E."/>
            <person name="Barry K."/>
            <person name="Riley R."/>
            <person name="Grigoriev I.V."/>
            <person name="Henrissat B."/>
            <person name="Kues U."/>
            <person name="Berka R.M."/>
            <person name="Martinez A.T."/>
            <person name="Covert S.F."/>
            <person name="Blanchette R.A."/>
            <person name="Cullen D."/>
        </authorList>
    </citation>
    <scope>NUCLEOTIDE SEQUENCE [LARGE SCALE GENOMIC DNA]</scope>
    <source>
        <strain evidence="2 3">11061_1 CR5-6</strain>
    </source>
</reference>
<organism evidence="2 3">
    <name type="scientific">Phlebiopsis gigantea (strain 11061_1 CR5-6)</name>
    <name type="common">White-rot fungus</name>
    <name type="synonym">Peniophora gigantea</name>
    <dbReference type="NCBI Taxonomy" id="745531"/>
    <lineage>
        <taxon>Eukaryota</taxon>
        <taxon>Fungi</taxon>
        <taxon>Dikarya</taxon>
        <taxon>Basidiomycota</taxon>
        <taxon>Agaricomycotina</taxon>
        <taxon>Agaricomycetes</taxon>
        <taxon>Polyporales</taxon>
        <taxon>Phanerochaetaceae</taxon>
        <taxon>Phlebiopsis</taxon>
    </lineage>
</organism>
<dbReference type="HOGENOM" id="CLU_2004738_0_0_1"/>
<feature type="signal peptide" evidence="1">
    <location>
        <begin position="1"/>
        <end position="15"/>
    </location>
</feature>